<evidence type="ECO:0000256" key="1">
    <source>
        <dbReference type="ARBA" id="ARBA00004651"/>
    </source>
</evidence>
<feature type="transmembrane region" description="Helical" evidence="6">
    <location>
        <begin position="6"/>
        <end position="29"/>
    </location>
</feature>
<feature type="transmembrane region" description="Helical" evidence="6">
    <location>
        <begin position="75"/>
        <end position="93"/>
    </location>
</feature>
<evidence type="ECO:0000256" key="5">
    <source>
        <dbReference type="ARBA" id="ARBA00023136"/>
    </source>
</evidence>
<feature type="transmembrane region" description="Helical" evidence="6">
    <location>
        <begin position="155"/>
        <end position="183"/>
    </location>
</feature>
<protein>
    <submittedName>
        <fullName evidence="7">Leucine efflux protein</fullName>
    </submittedName>
</protein>
<dbReference type="Proteomes" id="UP000188169">
    <property type="component" value="Unassembled WGS sequence"/>
</dbReference>
<dbReference type="OrthoDB" id="9784202at2"/>
<dbReference type="Pfam" id="PF01810">
    <property type="entry name" value="LysE"/>
    <property type="match status" value="1"/>
</dbReference>
<feature type="transmembrane region" description="Helical" evidence="6">
    <location>
        <begin position="195"/>
        <end position="215"/>
    </location>
</feature>
<proteinExistence type="predicted"/>
<evidence type="ECO:0000256" key="3">
    <source>
        <dbReference type="ARBA" id="ARBA00022692"/>
    </source>
</evidence>
<feature type="transmembrane region" description="Helical" evidence="6">
    <location>
        <begin position="41"/>
        <end position="69"/>
    </location>
</feature>
<evidence type="ECO:0000313" key="7">
    <source>
        <dbReference type="EMBL" id="SJM38218.1"/>
    </source>
</evidence>
<dbReference type="InterPro" id="IPR001123">
    <property type="entry name" value="LeuE-type"/>
</dbReference>
<dbReference type="GO" id="GO:0005886">
    <property type="term" value="C:plasma membrane"/>
    <property type="evidence" value="ECO:0007669"/>
    <property type="project" value="UniProtKB-SubCell"/>
</dbReference>
<accession>A0A1R4EIA7</accession>
<keyword evidence="4 6" id="KW-1133">Transmembrane helix</keyword>
<dbReference type="GO" id="GO:0015171">
    <property type="term" value="F:amino acid transmembrane transporter activity"/>
    <property type="evidence" value="ECO:0007669"/>
    <property type="project" value="TreeGrafter"/>
</dbReference>
<evidence type="ECO:0000256" key="2">
    <source>
        <dbReference type="ARBA" id="ARBA00022475"/>
    </source>
</evidence>
<dbReference type="STRING" id="1945520.A1019T_02208"/>
<evidence type="ECO:0000313" key="8">
    <source>
        <dbReference type="Proteomes" id="UP000188169"/>
    </source>
</evidence>
<keyword evidence="8" id="KW-1185">Reference proteome</keyword>
<dbReference type="PANTHER" id="PTHR30086:SF20">
    <property type="entry name" value="ARGININE EXPORTER PROTEIN ARGO-RELATED"/>
    <property type="match status" value="1"/>
</dbReference>
<reference evidence="8" key="1">
    <citation type="submission" date="2017-02" db="EMBL/GenBank/DDBJ databases">
        <authorList>
            <person name="Mornico D."/>
        </authorList>
    </citation>
    <scope>NUCLEOTIDE SEQUENCE [LARGE SCALE GENOMIC DNA]</scope>
</reference>
<keyword evidence="5 6" id="KW-0472">Membrane</keyword>
<evidence type="ECO:0000256" key="6">
    <source>
        <dbReference type="SAM" id="Phobius"/>
    </source>
</evidence>
<keyword evidence="2" id="KW-1003">Cell membrane</keyword>
<dbReference type="PIRSF" id="PIRSF006324">
    <property type="entry name" value="LeuE"/>
    <property type="match status" value="1"/>
</dbReference>
<name>A0A1R4EIA7_9GAMM</name>
<dbReference type="EMBL" id="FUGD01000131">
    <property type="protein sequence ID" value="SJM38218.1"/>
    <property type="molecule type" value="Genomic_DNA"/>
</dbReference>
<organism evidence="7 8">
    <name type="scientific">Psychrobacter pasteurii</name>
    <dbReference type="NCBI Taxonomy" id="1945520"/>
    <lineage>
        <taxon>Bacteria</taxon>
        <taxon>Pseudomonadati</taxon>
        <taxon>Pseudomonadota</taxon>
        <taxon>Gammaproteobacteria</taxon>
        <taxon>Moraxellales</taxon>
        <taxon>Moraxellaceae</taxon>
        <taxon>Psychrobacter</taxon>
    </lineage>
</organism>
<dbReference type="PANTHER" id="PTHR30086">
    <property type="entry name" value="ARGININE EXPORTER PROTEIN ARGO"/>
    <property type="match status" value="1"/>
</dbReference>
<comment type="subcellular location">
    <subcellularLocation>
        <location evidence="1">Cell membrane</location>
        <topology evidence="1">Multi-pass membrane protein</topology>
    </subcellularLocation>
</comment>
<sequence>MFGIENYWGFLAAGLLLNLTPGADSLYIIMRSISQGPQAGVFSALGITSGILVHTLLAALGLSVLLASYPLAFTVVKYIGALYLCYLGVRLLWPKANNSTQVADQLSEGVIPEVKQGINPWQIYKQGVLTNVFNPKVALFFLAFFPQFIDPNYGYAMLSFSLLGLSFAATSVVWCVSLALLAARFSEQLRQNPSIEVWLNKISGVVFIGLGLRLMSAKL</sequence>
<dbReference type="RefSeq" id="WP_077449579.1">
    <property type="nucleotide sequence ID" value="NZ_FUGD01000131.1"/>
</dbReference>
<dbReference type="AlphaFoldDB" id="A0A1R4EIA7"/>
<evidence type="ECO:0000256" key="4">
    <source>
        <dbReference type="ARBA" id="ARBA00022989"/>
    </source>
</evidence>
<gene>
    <name evidence="7" type="primary">leuE_2</name>
    <name evidence="7" type="ORF">A1019T_02208</name>
</gene>
<keyword evidence="3 6" id="KW-0812">Transmembrane</keyword>